<keyword evidence="5 10" id="KW-0297">G-protein coupled receptor</keyword>
<organism evidence="13 14">
    <name type="scientific">Romanomermis culicivorax</name>
    <name type="common">Nematode worm</name>
    <dbReference type="NCBI Taxonomy" id="13658"/>
    <lineage>
        <taxon>Eukaryota</taxon>
        <taxon>Metazoa</taxon>
        <taxon>Ecdysozoa</taxon>
        <taxon>Nematoda</taxon>
        <taxon>Enoplea</taxon>
        <taxon>Dorylaimia</taxon>
        <taxon>Mermithida</taxon>
        <taxon>Mermithoidea</taxon>
        <taxon>Mermithidae</taxon>
        <taxon>Romanomermis</taxon>
    </lineage>
</organism>
<feature type="transmembrane region" description="Helical" evidence="11">
    <location>
        <begin position="184"/>
        <end position="209"/>
    </location>
</feature>
<keyword evidence="4 11" id="KW-1133">Transmembrane helix</keyword>
<dbReference type="Gene3D" id="1.20.1070.10">
    <property type="entry name" value="Rhodopsin 7-helix transmembrane proteins"/>
    <property type="match status" value="2"/>
</dbReference>
<evidence type="ECO:0000313" key="13">
    <source>
        <dbReference type="Proteomes" id="UP000887565"/>
    </source>
</evidence>
<keyword evidence="8" id="KW-0325">Glycoprotein</keyword>
<feature type="transmembrane region" description="Helical" evidence="11">
    <location>
        <begin position="142"/>
        <end position="164"/>
    </location>
</feature>
<dbReference type="PANTHER" id="PTHR24248">
    <property type="entry name" value="ADRENERGIC RECEPTOR-RELATED G-PROTEIN COUPLED RECEPTOR"/>
    <property type="match status" value="1"/>
</dbReference>
<accession>A0A915JH27</accession>
<dbReference type="Proteomes" id="UP000887565">
    <property type="component" value="Unplaced"/>
</dbReference>
<evidence type="ECO:0000256" key="1">
    <source>
        <dbReference type="ARBA" id="ARBA00004651"/>
    </source>
</evidence>
<sequence length="555" mass="62737">MANHTVRNCSRNDPDDFAVISISDIAIICIIFIIILIIILGNVLVITAVVKDQRLRRQVQNWLIVSLAAADLLVGFPIMPLTLTYQVKGRWLFGRLLCEIWLASDVLFVTASILNLCAISLDRYFSISRPTSYPATRNLRRMSLIIMAVWFLALAISLPPLVGWRHDPESRRPGACEVSNQMSYVLYSSCGSFFIPVVIIIMVYCKIYVITRRRARRRKNAEHKFSKNVVVFAAEQNAGDTIAVVDDSDANDDYDDLSNIRNFKRCGLDEAGRSRTSDKRAMSVKTGFNRSKADQRLWNMSLKLVGEPRQAFLKMEKSLSLRFSTSSDRIDEKHSDGGSILDHDPASVTETEITMVRKSIPSNALSCYIIPENDAADEKRGIVTVHDAKKFTLASKCSTISSIYDDSRQRLSSFLKFHRRPNLKNDSFASGAENVDCCISGDAIKTTAAPTDAANTTTNNVNSELRMRQKLRRRRDRQATIVLGSILLAFILCWLPFFVIYVLNAICCSTPSPVFDFFFWLGYCNSALNPFIYNYFNVEYRRAFRKILSCKTTVT</sequence>
<dbReference type="GO" id="GO:0005886">
    <property type="term" value="C:plasma membrane"/>
    <property type="evidence" value="ECO:0007669"/>
    <property type="project" value="UniProtKB-SubCell"/>
</dbReference>
<evidence type="ECO:0000256" key="11">
    <source>
        <dbReference type="SAM" id="Phobius"/>
    </source>
</evidence>
<name>A0A915JH27_ROMCU</name>
<dbReference type="PANTHER" id="PTHR24248:SF174">
    <property type="entry name" value="TYRAMINE_OCTOPAMINE RECEPTOR"/>
    <property type="match status" value="1"/>
</dbReference>
<evidence type="ECO:0000256" key="4">
    <source>
        <dbReference type="ARBA" id="ARBA00022989"/>
    </source>
</evidence>
<comment type="similarity">
    <text evidence="10">Belongs to the G-protein coupled receptor 1 family.</text>
</comment>
<evidence type="ECO:0000256" key="10">
    <source>
        <dbReference type="RuleBase" id="RU000688"/>
    </source>
</evidence>
<protein>
    <submittedName>
        <fullName evidence="14">G-protein coupled receptors family 1 profile domain-containing protein</fullName>
    </submittedName>
</protein>
<feature type="transmembrane region" description="Helical" evidence="11">
    <location>
        <begin position="100"/>
        <end position="121"/>
    </location>
</feature>
<feature type="transmembrane region" description="Helical" evidence="11">
    <location>
        <begin position="479"/>
        <end position="505"/>
    </location>
</feature>
<evidence type="ECO:0000313" key="14">
    <source>
        <dbReference type="WBParaSite" id="nRc.2.0.1.t25421-RA"/>
    </source>
</evidence>
<evidence type="ECO:0000256" key="7">
    <source>
        <dbReference type="ARBA" id="ARBA00023170"/>
    </source>
</evidence>
<feature type="transmembrane region" description="Helical" evidence="11">
    <location>
        <begin position="517"/>
        <end position="536"/>
    </location>
</feature>
<keyword evidence="9 10" id="KW-0807">Transducer</keyword>
<evidence type="ECO:0000256" key="6">
    <source>
        <dbReference type="ARBA" id="ARBA00023136"/>
    </source>
</evidence>
<keyword evidence="6 11" id="KW-0472">Membrane</keyword>
<dbReference type="SUPFAM" id="SSF81321">
    <property type="entry name" value="Family A G protein-coupled receptor-like"/>
    <property type="match status" value="1"/>
</dbReference>
<dbReference type="PROSITE" id="PS00237">
    <property type="entry name" value="G_PROTEIN_RECEP_F1_1"/>
    <property type="match status" value="1"/>
</dbReference>
<dbReference type="GO" id="GO:0004930">
    <property type="term" value="F:G protein-coupled receptor activity"/>
    <property type="evidence" value="ECO:0007669"/>
    <property type="project" value="UniProtKB-KW"/>
</dbReference>
<dbReference type="Pfam" id="PF00001">
    <property type="entry name" value="7tm_1"/>
    <property type="match status" value="1"/>
</dbReference>
<dbReference type="AlphaFoldDB" id="A0A915JH27"/>
<evidence type="ECO:0000256" key="8">
    <source>
        <dbReference type="ARBA" id="ARBA00023180"/>
    </source>
</evidence>
<comment type="subcellular location">
    <subcellularLocation>
        <location evidence="1">Cell membrane</location>
        <topology evidence="1">Multi-pass membrane protein</topology>
    </subcellularLocation>
</comment>
<feature type="transmembrane region" description="Helical" evidence="11">
    <location>
        <begin position="62"/>
        <end position="80"/>
    </location>
</feature>
<evidence type="ECO:0000259" key="12">
    <source>
        <dbReference type="PROSITE" id="PS50262"/>
    </source>
</evidence>
<dbReference type="PRINTS" id="PR00237">
    <property type="entry name" value="GPCRRHODOPSN"/>
</dbReference>
<feature type="transmembrane region" description="Helical" evidence="11">
    <location>
        <begin position="25"/>
        <end position="50"/>
    </location>
</feature>
<keyword evidence="13" id="KW-1185">Reference proteome</keyword>
<evidence type="ECO:0000256" key="5">
    <source>
        <dbReference type="ARBA" id="ARBA00023040"/>
    </source>
</evidence>
<dbReference type="WBParaSite" id="nRc.2.0.1.t25421-RA">
    <property type="protein sequence ID" value="nRc.2.0.1.t25421-RA"/>
    <property type="gene ID" value="nRc.2.0.1.g25421"/>
</dbReference>
<proteinExistence type="inferred from homology"/>
<dbReference type="SMART" id="SM01381">
    <property type="entry name" value="7TM_GPCR_Srsx"/>
    <property type="match status" value="1"/>
</dbReference>
<dbReference type="InterPro" id="IPR017452">
    <property type="entry name" value="GPCR_Rhodpsn_7TM"/>
</dbReference>
<keyword evidence="7 10" id="KW-0675">Receptor</keyword>
<feature type="domain" description="G-protein coupled receptors family 1 profile" evidence="12">
    <location>
        <begin position="41"/>
        <end position="533"/>
    </location>
</feature>
<keyword evidence="3 10" id="KW-0812">Transmembrane</keyword>
<reference evidence="14" key="1">
    <citation type="submission" date="2022-11" db="UniProtKB">
        <authorList>
            <consortium name="WormBaseParasite"/>
        </authorList>
    </citation>
    <scope>IDENTIFICATION</scope>
</reference>
<evidence type="ECO:0000256" key="2">
    <source>
        <dbReference type="ARBA" id="ARBA00022475"/>
    </source>
</evidence>
<dbReference type="OMA" id="METCHAN"/>
<dbReference type="PROSITE" id="PS50262">
    <property type="entry name" value="G_PROTEIN_RECEP_F1_2"/>
    <property type="match status" value="1"/>
</dbReference>
<keyword evidence="2" id="KW-1003">Cell membrane</keyword>
<dbReference type="InterPro" id="IPR000276">
    <property type="entry name" value="GPCR_Rhodpsn"/>
</dbReference>
<evidence type="ECO:0000256" key="9">
    <source>
        <dbReference type="ARBA" id="ARBA00023224"/>
    </source>
</evidence>
<evidence type="ECO:0000256" key="3">
    <source>
        <dbReference type="ARBA" id="ARBA00022692"/>
    </source>
</evidence>